<dbReference type="AlphaFoldDB" id="A0A6A5WGD3"/>
<accession>A0A6A5WGD3</accession>
<evidence type="ECO:0000313" key="13">
    <source>
        <dbReference type="EMBL" id="KAF2000960.1"/>
    </source>
</evidence>
<feature type="chain" id="PRO_5025498244" evidence="12">
    <location>
        <begin position="19"/>
        <end position="445"/>
    </location>
</feature>
<keyword evidence="10" id="KW-0624">Polysaccharide degradation</keyword>
<keyword evidence="9" id="KW-0961">Cell wall biogenesis/degradation</keyword>
<evidence type="ECO:0000256" key="9">
    <source>
        <dbReference type="ARBA" id="ARBA00023316"/>
    </source>
</evidence>
<dbReference type="PANTHER" id="PTHR31316">
    <property type="entry name" value="BETA-GLUCOSIDASE-LIKE PROTEIN NCA3, MITOCHONDRIAL-RELATED"/>
    <property type="match status" value="1"/>
</dbReference>
<dbReference type="PANTHER" id="PTHR31316:SF0">
    <property type="entry name" value="SECRETED BETA-GLUCOSIDASE SIM1-RELATED"/>
    <property type="match status" value="1"/>
</dbReference>
<evidence type="ECO:0000256" key="8">
    <source>
        <dbReference type="ARBA" id="ARBA00023295"/>
    </source>
</evidence>
<keyword evidence="4" id="KW-0964">Secreted</keyword>
<evidence type="ECO:0000256" key="6">
    <source>
        <dbReference type="ARBA" id="ARBA00022801"/>
    </source>
</evidence>
<dbReference type="InterPro" id="IPR051526">
    <property type="entry name" value="Beta-Glucosidase_SUN"/>
</dbReference>
<dbReference type="InterPro" id="IPR005556">
    <property type="entry name" value="SUN"/>
</dbReference>
<dbReference type="GO" id="GO:0000272">
    <property type="term" value="P:polysaccharide catabolic process"/>
    <property type="evidence" value="ECO:0007669"/>
    <property type="project" value="UniProtKB-KW"/>
</dbReference>
<sequence length="445" mass="47189">MKLALLAVASVVFTGASGLPGRAHRHGRVHDLRAVAKRQDPATAIIYVPGPIETVLVYVLDGHPISENDVRNGIANGTLYWGDDGALTSSVAGLAPVQTPPPKQDEPVPQAKIETTVLVVSPSPIPQPTLAPQAQAPPKESHEGDGDCTDCAKVFPNGTYPCGSFPTGYGAIQVDHDGLGGWTGIQDPKERGTAGFNDIYTVPHGSCNDGSCCTPGAFCSYSCPNPYLRTSWPKKQGATKQSVGGLYCNMDGKLEMADGSIANTLCAKGTDKVTVMVENKLSETVSICRTDYPGTESETIPFTLRPGEKKELACPDSATYYKWDGMGTSAQYYINNKGVAEKDACKWGDGSNNSGNWAPVNLGVGWDGTHMDMGFMSLAPNLPTAPGAKLDFTVTFTGESVINACKYKPGQYCQGLNFEECSPTKGCTATVRERGKVFTIVLSDD</sequence>
<name>A0A6A5WGD3_9PLEO</name>
<keyword evidence="7" id="KW-0119">Carbohydrate metabolism</keyword>
<dbReference type="GO" id="GO:0009986">
    <property type="term" value="C:cell surface"/>
    <property type="evidence" value="ECO:0007669"/>
    <property type="project" value="TreeGrafter"/>
</dbReference>
<keyword evidence="6 13" id="KW-0378">Hydrolase</keyword>
<feature type="signal peptide" evidence="12">
    <location>
        <begin position="1"/>
        <end position="18"/>
    </location>
</feature>
<evidence type="ECO:0000256" key="1">
    <source>
        <dbReference type="ARBA" id="ARBA00004191"/>
    </source>
</evidence>
<keyword evidence="3" id="KW-0134">Cell wall</keyword>
<reference evidence="13" key="1">
    <citation type="journal article" date="2020" name="Stud. Mycol.">
        <title>101 Dothideomycetes genomes: a test case for predicting lifestyles and emergence of pathogens.</title>
        <authorList>
            <person name="Haridas S."/>
            <person name="Albert R."/>
            <person name="Binder M."/>
            <person name="Bloem J."/>
            <person name="Labutti K."/>
            <person name="Salamov A."/>
            <person name="Andreopoulos B."/>
            <person name="Baker S."/>
            <person name="Barry K."/>
            <person name="Bills G."/>
            <person name="Bluhm B."/>
            <person name="Cannon C."/>
            <person name="Castanera R."/>
            <person name="Culley D."/>
            <person name="Daum C."/>
            <person name="Ezra D."/>
            <person name="Gonzalez J."/>
            <person name="Henrissat B."/>
            <person name="Kuo A."/>
            <person name="Liang C."/>
            <person name="Lipzen A."/>
            <person name="Lutzoni F."/>
            <person name="Magnuson J."/>
            <person name="Mondo S."/>
            <person name="Nolan M."/>
            <person name="Ohm R."/>
            <person name="Pangilinan J."/>
            <person name="Park H.-J."/>
            <person name="Ramirez L."/>
            <person name="Alfaro M."/>
            <person name="Sun H."/>
            <person name="Tritt A."/>
            <person name="Yoshinaga Y."/>
            <person name="Zwiers L.-H."/>
            <person name="Turgeon B."/>
            <person name="Goodwin S."/>
            <person name="Spatafora J."/>
            <person name="Crous P."/>
            <person name="Grigoriev I."/>
        </authorList>
    </citation>
    <scope>NUCLEOTIDE SEQUENCE</scope>
    <source>
        <strain evidence="13">CBS 123094</strain>
    </source>
</reference>
<protein>
    <submittedName>
        <fullName evidence="13">Glycoside hydrolase family 132 protein</fullName>
    </submittedName>
</protein>
<keyword evidence="14" id="KW-1185">Reference proteome</keyword>
<evidence type="ECO:0000256" key="12">
    <source>
        <dbReference type="SAM" id="SignalP"/>
    </source>
</evidence>
<dbReference type="GO" id="GO:0016798">
    <property type="term" value="F:hydrolase activity, acting on glycosyl bonds"/>
    <property type="evidence" value="ECO:0007669"/>
    <property type="project" value="UniProtKB-KW"/>
</dbReference>
<comment type="subcellular location">
    <subcellularLocation>
        <location evidence="1">Secreted</location>
        <location evidence="1">Cell wall</location>
    </subcellularLocation>
</comment>
<dbReference type="GO" id="GO:0031505">
    <property type="term" value="P:fungal-type cell wall organization"/>
    <property type="evidence" value="ECO:0007669"/>
    <property type="project" value="TreeGrafter"/>
</dbReference>
<evidence type="ECO:0000256" key="7">
    <source>
        <dbReference type="ARBA" id="ARBA00023277"/>
    </source>
</evidence>
<evidence type="ECO:0000256" key="5">
    <source>
        <dbReference type="ARBA" id="ARBA00022729"/>
    </source>
</evidence>
<dbReference type="Proteomes" id="UP000799779">
    <property type="component" value="Unassembled WGS sequence"/>
</dbReference>
<gene>
    <name evidence="13" type="ORF">P154DRAFT_191547</name>
</gene>
<evidence type="ECO:0000256" key="2">
    <source>
        <dbReference type="ARBA" id="ARBA00010579"/>
    </source>
</evidence>
<keyword evidence="5 12" id="KW-0732">Signal</keyword>
<evidence type="ECO:0000256" key="11">
    <source>
        <dbReference type="SAM" id="MobiDB-lite"/>
    </source>
</evidence>
<dbReference type="EMBL" id="ML977586">
    <property type="protein sequence ID" value="KAF2000960.1"/>
    <property type="molecule type" value="Genomic_DNA"/>
</dbReference>
<dbReference type="OrthoDB" id="5339822at2759"/>
<comment type="similarity">
    <text evidence="2">Belongs to the SUN family.</text>
</comment>
<feature type="region of interest" description="Disordered" evidence="11">
    <location>
        <begin position="122"/>
        <end position="146"/>
    </location>
</feature>
<dbReference type="GO" id="GO:0009277">
    <property type="term" value="C:fungal-type cell wall"/>
    <property type="evidence" value="ECO:0007669"/>
    <property type="project" value="TreeGrafter"/>
</dbReference>
<keyword evidence="8" id="KW-0326">Glycosidase</keyword>
<proteinExistence type="inferred from homology"/>
<evidence type="ECO:0000256" key="4">
    <source>
        <dbReference type="ARBA" id="ARBA00022525"/>
    </source>
</evidence>
<dbReference type="Pfam" id="PF03856">
    <property type="entry name" value="SUN"/>
    <property type="match status" value="1"/>
</dbReference>
<evidence type="ECO:0000313" key="14">
    <source>
        <dbReference type="Proteomes" id="UP000799779"/>
    </source>
</evidence>
<evidence type="ECO:0000256" key="10">
    <source>
        <dbReference type="ARBA" id="ARBA00023326"/>
    </source>
</evidence>
<organism evidence="13 14">
    <name type="scientific">Amniculicola lignicola CBS 123094</name>
    <dbReference type="NCBI Taxonomy" id="1392246"/>
    <lineage>
        <taxon>Eukaryota</taxon>
        <taxon>Fungi</taxon>
        <taxon>Dikarya</taxon>
        <taxon>Ascomycota</taxon>
        <taxon>Pezizomycotina</taxon>
        <taxon>Dothideomycetes</taxon>
        <taxon>Pleosporomycetidae</taxon>
        <taxon>Pleosporales</taxon>
        <taxon>Amniculicolaceae</taxon>
        <taxon>Amniculicola</taxon>
    </lineage>
</organism>
<evidence type="ECO:0000256" key="3">
    <source>
        <dbReference type="ARBA" id="ARBA00022512"/>
    </source>
</evidence>